<dbReference type="InterPro" id="IPR036013">
    <property type="entry name" value="Band_7/SPFH_dom_sf"/>
</dbReference>
<dbReference type="Pfam" id="PF13421">
    <property type="entry name" value="Band_7_1"/>
    <property type="match status" value="1"/>
</dbReference>
<organism evidence="4 5">
    <name type="scientific">Desulfamplus magnetovallimortis</name>
    <dbReference type="NCBI Taxonomy" id="1246637"/>
    <lineage>
        <taxon>Bacteria</taxon>
        <taxon>Pseudomonadati</taxon>
        <taxon>Thermodesulfobacteriota</taxon>
        <taxon>Desulfobacteria</taxon>
        <taxon>Desulfobacterales</taxon>
        <taxon>Desulfobacteraceae</taxon>
        <taxon>Desulfamplus</taxon>
    </lineage>
</organism>
<feature type="domain" description="GYF" evidence="3">
    <location>
        <begin position="375"/>
        <end position="424"/>
    </location>
</feature>
<dbReference type="EMBL" id="FWEV01000077">
    <property type="protein sequence ID" value="SLM29115.1"/>
    <property type="molecule type" value="Genomic_DNA"/>
</dbReference>
<gene>
    <name evidence="4" type="ORF">MTBBW1_1680027</name>
</gene>
<reference evidence="4 5" key="1">
    <citation type="submission" date="2017-03" db="EMBL/GenBank/DDBJ databases">
        <authorList>
            <person name="Afonso C.L."/>
            <person name="Miller P.J."/>
            <person name="Scott M.A."/>
            <person name="Spackman E."/>
            <person name="Goraichik I."/>
            <person name="Dimitrov K.M."/>
            <person name="Suarez D.L."/>
            <person name="Swayne D.E."/>
        </authorList>
    </citation>
    <scope>NUCLEOTIDE SEQUENCE [LARGE SCALE GENOMIC DNA]</scope>
    <source>
        <strain evidence="4">PRJEB14757</strain>
    </source>
</reference>
<dbReference type="InterPro" id="IPR033880">
    <property type="entry name" value="SPFH_YdjI"/>
</dbReference>
<keyword evidence="5" id="KW-1185">Reference proteome</keyword>
<evidence type="ECO:0000256" key="1">
    <source>
        <dbReference type="SAM" id="MobiDB-lite"/>
    </source>
</evidence>
<dbReference type="RefSeq" id="WP_080805806.1">
    <property type="nucleotide sequence ID" value="NZ_LT828551.1"/>
</dbReference>
<proteinExistence type="predicted"/>
<feature type="compositionally biased region" description="Polar residues" evidence="1">
    <location>
        <begin position="293"/>
        <end position="361"/>
    </location>
</feature>
<protein>
    <submittedName>
        <fullName evidence="4">Putative virion core protein (Lumpy skin disease virus)-like protein</fullName>
    </submittedName>
</protein>
<dbReference type="PANTHER" id="PTHR37826:SF2">
    <property type="entry name" value="ZINC-RIBBON DOMAIN-CONTAINING PROTEIN"/>
    <property type="match status" value="1"/>
</dbReference>
<evidence type="ECO:0000313" key="5">
    <source>
        <dbReference type="Proteomes" id="UP000191931"/>
    </source>
</evidence>
<name>A0A1W1H9N0_9BACT</name>
<dbReference type="OrthoDB" id="9764015at2"/>
<dbReference type="AlphaFoldDB" id="A0A1W1H9N0"/>
<evidence type="ECO:0000313" key="4">
    <source>
        <dbReference type="EMBL" id="SLM29115.1"/>
    </source>
</evidence>
<evidence type="ECO:0000259" key="3">
    <source>
        <dbReference type="Pfam" id="PF14237"/>
    </source>
</evidence>
<evidence type="ECO:0000259" key="2">
    <source>
        <dbReference type="Pfam" id="PF13421"/>
    </source>
</evidence>
<feature type="region of interest" description="Disordered" evidence="1">
    <location>
        <begin position="293"/>
        <end position="367"/>
    </location>
</feature>
<feature type="domain" description="SPFH" evidence="2">
    <location>
        <begin position="26"/>
        <end position="236"/>
    </location>
</feature>
<dbReference type="PANTHER" id="PTHR37826">
    <property type="entry name" value="FLOTILLIN BAND_7_5 DOMAIN PROTEIN"/>
    <property type="match status" value="1"/>
</dbReference>
<sequence length="437" mass="48639">MTIWDKAKGEFIDIIEWTDDSPNTMVYRFPRYDNEIKYSAQLIVRQSQAAVFVNKGKIADIFTSGQYRLETDNLPILSTLAGWKYGFHSPFKAEVYFVNLRNFTNLKWGTRNPVILKDPEFGPVRLRAFGTYVIKVSRPDQFIKEIVGTDSLFTVEKVVEQLKNLIVTRFSDLLGEKKLPVMELTANYDELSAILTRIIAPEFLEYGLDLTKLLVENISLPPEVEAALDKKSSMGVLGNLDNYFKFQSANALELAAQNQGGEAAAGIGMGMGFAMANQMGRTLNDQQMVNSINDQQSGSNINDQQSGNSINEQQSGSNINDQQSGNSINEQQSGNNINAPQMGGSINDQGRGSGSHGQTATTPPPIPLTEPVVEYYVVIKGKKIGPLEMDIILHNIKKEKIKKDTLIWRQGMETWQMAETLEEFAATFKAVPPPIPE</sequence>
<dbReference type="Pfam" id="PF14237">
    <property type="entry name" value="GYF_2"/>
    <property type="match status" value="1"/>
</dbReference>
<dbReference type="STRING" id="1246637.MTBBW1_1680027"/>
<dbReference type="CDD" id="cd03408">
    <property type="entry name" value="SPFH_like_u1"/>
    <property type="match status" value="1"/>
</dbReference>
<accession>A0A1W1H9N0</accession>
<dbReference type="InterPro" id="IPR025640">
    <property type="entry name" value="GYF_2"/>
</dbReference>
<dbReference type="Gene3D" id="3.30.479.30">
    <property type="entry name" value="Band 7 domain"/>
    <property type="match status" value="1"/>
</dbReference>
<dbReference type="Proteomes" id="UP000191931">
    <property type="component" value="Unassembled WGS sequence"/>
</dbReference>
<dbReference type="SUPFAM" id="SSF117892">
    <property type="entry name" value="Band 7/SPFH domain"/>
    <property type="match status" value="1"/>
</dbReference>